<dbReference type="AlphaFoldDB" id="A0A1I6ENL0"/>
<feature type="domain" description="PKD" evidence="1">
    <location>
        <begin position="176"/>
        <end position="242"/>
    </location>
</feature>
<evidence type="ECO:0000259" key="1">
    <source>
        <dbReference type="PROSITE" id="PS50093"/>
    </source>
</evidence>
<dbReference type="Pfam" id="PF00801">
    <property type="entry name" value="PKD"/>
    <property type="match status" value="1"/>
</dbReference>
<dbReference type="SUPFAM" id="SSF49299">
    <property type="entry name" value="PKD domain"/>
    <property type="match status" value="1"/>
</dbReference>
<dbReference type="SUPFAM" id="SSF51126">
    <property type="entry name" value="Pectin lyase-like"/>
    <property type="match status" value="1"/>
</dbReference>
<dbReference type="InterPro" id="IPR011050">
    <property type="entry name" value="Pectin_lyase_fold/virulence"/>
</dbReference>
<proteinExistence type="predicted"/>
<dbReference type="EMBL" id="FOYI01000016">
    <property type="protein sequence ID" value="SFR19319.1"/>
    <property type="molecule type" value="Genomic_DNA"/>
</dbReference>
<dbReference type="CDD" id="cd00146">
    <property type="entry name" value="PKD"/>
    <property type="match status" value="1"/>
</dbReference>
<evidence type="ECO:0000313" key="3">
    <source>
        <dbReference type="Proteomes" id="UP000199302"/>
    </source>
</evidence>
<dbReference type="Gene3D" id="2.60.40.10">
    <property type="entry name" value="Immunoglobulins"/>
    <property type="match status" value="1"/>
</dbReference>
<dbReference type="InterPro" id="IPR035986">
    <property type="entry name" value="PKD_dom_sf"/>
</dbReference>
<dbReference type="Proteomes" id="UP000199302">
    <property type="component" value="Unassembled WGS sequence"/>
</dbReference>
<evidence type="ECO:0000313" key="2">
    <source>
        <dbReference type="EMBL" id="SFR19319.1"/>
    </source>
</evidence>
<dbReference type="InterPro" id="IPR000601">
    <property type="entry name" value="PKD_dom"/>
</dbReference>
<reference evidence="2 3" key="1">
    <citation type="submission" date="2016-10" db="EMBL/GenBank/DDBJ databases">
        <authorList>
            <person name="de Groot N.N."/>
        </authorList>
    </citation>
    <scope>NUCLEOTIDE SEQUENCE [LARGE SCALE GENOMIC DNA]</scope>
    <source>
        <strain evidence="3">KMM 9023,NRIC 0796,JCM 17311,KCTC 23692</strain>
    </source>
</reference>
<dbReference type="RefSeq" id="WP_177220574.1">
    <property type="nucleotide sequence ID" value="NZ_FOYI01000016.1"/>
</dbReference>
<dbReference type="STRING" id="871652.SAMN04515673_11629"/>
<dbReference type="InterPro" id="IPR013783">
    <property type="entry name" value="Ig-like_fold"/>
</dbReference>
<sequence length="747" mass="80710">MPGRRGFISGLLSGTAVTMTLGKSAVAQLNYQSRASMLAAPAPEQWTLTPEPSLTGDTALVDLKALPVEEGYELEGFRVRVNGVEEQPLRFATRTGKPRHIRIPATGSGHTVEIASIWRDPDARGTDIRGAWSAPKKVDPAQTDTPSIEIYCHRTSGTAPAGFVFTAEVFGFGCLNPSHDLHWEWNYGDPGSTHRRMRPDFETVHGTGANTSYDHVGAHTYETPGVFDVTLTVTDRAGNSVTSAPYPITVWDPDEIFSGTNTIVVAPSGMTDIGPPLCRYVTSLSEAKPYWTNTDGAFRILLERGYSYDLTQRLNRPNKMHIGPCGTGPDPVITESLTYFWGGGGELDYALYGLDFVGHYDPSDPGTVRPDVAVRMQGLDDLTVHDCSFSGWGIGLYPSDGLKWVMSSCAITNWLDYGIFQSVSDRHAVIGCTIAQNPMTLRVHDYKGANPEDGRFYADHGPYRTNYNRGDAAILQSDLFSSNNWGSTSAIQLCMRVNAVGDPGYALNISQIMTEGSSLSVGPTAGTTGSPFMDLKMSKCLHVIASGGFISTNHGGLIENNVAIYGDQTSEGYAVEQYLNVRDVFDHEAPITADYYRERPNKGLAYDFPVVLRNNTCIDLRGASAIPSNFVPTRSADFRDVSFSDNLFHGPNAPGVGAVPGIDLTQKFTPRYLGRLAPFDGFETIDTSYSNEANGFVPALLSGCPAIGTAEGATALDDFTGTRRAEILAGLSRETASPGAFEPALES</sequence>
<keyword evidence="3" id="KW-1185">Reference proteome</keyword>
<name>A0A1I6ENL0_9RHOB</name>
<dbReference type="PROSITE" id="PS50093">
    <property type="entry name" value="PKD"/>
    <property type="match status" value="1"/>
</dbReference>
<gene>
    <name evidence="2" type="ORF">SAMN04515673_11629</name>
</gene>
<protein>
    <submittedName>
        <fullName evidence="2">PKD domain-containing protein</fullName>
    </submittedName>
</protein>
<accession>A0A1I6ENL0</accession>
<organism evidence="2 3">
    <name type="scientific">Poseidonocella sedimentorum</name>
    <dbReference type="NCBI Taxonomy" id="871652"/>
    <lineage>
        <taxon>Bacteria</taxon>
        <taxon>Pseudomonadati</taxon>
        <taxon>Pseudomonadota</taxon>
        <taxon>Alphaproteobacteria</taxon>
        <taxon>Rhodobacterales</taxon>
        <taxon>Roseobacteraceae</taxon>
        <taxon>Poseidonocella</taxon>
    </lineage>
</organism>